<name>A0A656GGP8_PSEA0</name>
<evidence type="ECO:0000313" key="1">
    <source>
        <dbReference type="EMBL" id="EGH24729.1"/>
    </source>
</evidence>
<reference evidence="1 2" key="1">
    <citation type="journal article" date="2011" name="PLoS Pathog.">
        <title>Dynamic evolution of pathogenicity revealed by sequencing and comparative genomics of 19 Pseudomonas syringae isolates.</title>
        <authorList>
            <person name="Baltrus D.A."/>
            <person name="Nishimura M.T."/>
            <person name="Romanchuk A."/>
            <person name="Chang J.H."/>
            <person name="Mukhtar M.S."/>
            <person name="Cherkis K."/>
            <person name="Roach J."/>
            <person name="Grant S.R."/>
            <person name="Jones C.D."/>
            <person name="Dangl J.L."/>
        </authorList>
    </citation>
    <scope>NUCLEOTIDE SEQUENCE [LARGE SCALE GENOMIC DNA]</scope>
    <source>
        <strain evidence="1 2">301020</strain>
    </source>
</reference>
<dbReference type="AlphaFoldDB" id="A0A656GGP8"/>
<protein>
    <submittedName>
        <fullName evidence="1">Major tail tube protein</fullName>
    </submittedName>
</protein>
<dbReference type="InterPro" id="IPR006498">
    <property type="entry name" value="Tail_tube"/>
</dbReference>
<dbReference type="Pfam" id="PF04985">
    <property type="entry name" value="Phage_tube"/>
    <property type="match status" value="1"/>
</dbReference>
<feature type="non-terminal residue" evidence="1">
    <location>
        <position position="1"/>
    </location>
</feature>
<evidence type="ECO:0000313" key="2">
    <source>
        <dbReference type="Proteomes" id="UP000003465"/>
    </source>
</evidence>
<dbReference type="Proteomes" id="UP000003465">
    <property type="component" value="Unassembled WGS sequence"/>
</dbReference>
<proteinExistence type="predicted"/>
<accession>A0A656GGP8</accession>
<dbReference type="EMBL" id="AEAG01001019">
    <property type="protein sequence ID" value="EGH24729.1"/>
    <property type="molecule type" value="Genomic_DNA"/>
</dbReference>
<organism evidence="1 2">
    <name type="scientific">Pseudomonas amygdali pv. mori str. 301020</name>
    <dbReference type="NCBI Taxonomy" id="629261"/>
    <lineage>
        <taxon>Bacteria</taxon>
        <taxon>Pseudomonadati</taxon>
        <taxon>Pseudomonadota</taxon>
        <taxon>Gammaproteobacteria</taxon>
        <taxon>Pseudomonadales</taxon>
        <taxon>Pseudomonadaceae</taxon>
        <taxon>Pseudomonas</taxon>
        <taxon>Pseudomonas amygdali</taxon>
    </lineage>
</organism>
<sequence length="50" mass="5525">TKGSPRNPGRFTYYKLEVDGRVVYEIDALGMKRVINGVDQLAAERSALGL</sequence>
<gene>
    <name evidence="1" type="ORF">PSYMO_26064</name>
</gene>
<comment type="caution">
    <text evidence="1">The sequence shown here is derived from an EMBL/GenBank/DDBJ whole genome shotgun (WGS) entry which is preliminary data.</text>
</comment>